<sequence length="63" mass="7397">LCNCREEFKGAALLVEEEEWRPIYKTVKKKKVKTKQEWADVGFVPNAIGHSKNSPEYRYIAIR</sequence>
<comment type="caution">
    <text evidence="1">The sequence shown here is derived from an EMBL/GenBank/DDBJ whole genome shotgun (WGS) entry which is preliminary data.</text>
</comment>
<proteinExistence type="predicted"/>
<protein>
    <submittedName>
        <fullName evidence="1">Uncharacterized protein</fullName>
    </submittedName>
</protein>
<feature type="non-terminal residue" evidence="1">
    <location>
        <position position="63"/>
    </location>
</feature>
<accession>X1R0N0</accession>
<organism evidence="1">
    <name type="scientific">marine sediment metagenome</name>
    <dbReference type="NCBI Taxonomy" id="412755"/>
    <lineage>
        <taxon>unclassified sequences</taxon>
        <taxon>metagenomes</taxon>
        <taxon>ecological metagenomes</taxon>
    </lineage>
</organism>
<evidence type="ECO:0000313" key="1">
    <source>
        <dbReference type="EMBL" id="GAI74078.1"/>
    </source>
</evidence>
<dbReference type="AlphaFoldDB" id="X1R0N0"/>
<gene>
    <name evidence="1" type="ORF">S12H4_25411</name>
</gene>
<name>X1R0N0_9ZZZZ</name>
<feature type="non-terminal residue" evidence="1">
    <location>
        <position position="1"/>
    </location>
</feature>
<reference evidence="1" key="1">
    <citation type="journal article" date="2014" name="Front. Microbiol.">
        <title>High frequency of phylogenetically diverse reductive dehalogenase-homologous genes in deep subseafloor sedimentary metagenomes.</title>
        <authorList>
            <person name="Kawai M."/>
            <person name="Futagami T."/>
            <person name="Toyoda A."/>
            <person name="Takaki Y."/>
            <person name="Nishi S."/>
            <person name="Hori S."/>
            <person name="Arai W."/>
            <person name="Tsubouchi T."/>
            <person name="Morono Y."/>
            <person name="Uchiyama I."/>
            <person name="Ito T."/>
            <person name="Fujiyama A."/>
            <person name="Inagaki F."/>
            <person name="Takami H."/>
        </authorList>
    </citation>
    <scope>NUCLEOTIDE SEQUENCE</scope>
    <source>
        <strain evidence="1">Expedition CK06-06</strain>
    </source>
</reference>
<dbReference type="EMBL" id="BARW01014242">
    <property type="protein sequence ID" value="GAI74078.1"/>
    <property type="molecule type" value="Genomic_DNA"/>
</dbReference>